<evidence type="ECO:0000256" key="1">
    <source>
        <dbReference type="SAM" id="Phobius"/>
    </source>
</evidence>
<gene>
    <name evidence="2" type="ORF">MGWOODY_Clf1709</name>
</gene>
<feature type="transmembrane region" description="Helical" evidence="1">
    <location>
        <begin position="158"/>
        <end position="176"/>
    </location>
</feature>
<reference evidence="2" key="1">
    <citation type="submission" date="2015-10" db="EMBL/GenBank/DDBJ databases">
        <authorList>
            <person name="Gilbert D.G."/>
        </authorList>
    </citation>
    <scope>NUCLEOTIDE SEQUENCE</scope>
</reference>
<keyword evidence="1" id="KW-0472">Membrane</keyword>
<sequence>MGTTSIKLKNISLVALIFTLFTFASVYPVAAQQGVPIDRNSGVDIIAGPHNVTVVMVNQNLAAGFIQMALFITVADTGAIVPDARVIIMADNEGQDYEGWATALNSPADLERYDVRMNLGSTGEWKINVDVSSSLGQGGAEALTLEVPALNRYTSGSMVFFGIFAAMMLGVAYLFWSVKRNNRRKREVAQGES</sequence>
<evidence type="ECO:0008006" key="3">
    <source>
        <dbReference type="Google" id="ProtNLM"/>
    </source>
</evidence>
<protein>
    <recommendedName>
        <fullName evidence="3">YtkA-like domain-containing protein</fullName>
    </recommendedName>
</protein>
<accession>A0A170QB54</accession>
<organism evidence="2">
    <name type="scientific">hydrothermal vent metagenome</name>
    <dbReference type="NCBI Taxonomy" id="652676"/>
    <lineage>
        <taxon>unclassified sequences</taxon>
        <taxon>metagenomes</taxon>
        <taxon>ecological metagenomes</taxon>
    </lineage>
</organism>
<name>A0A170QB54_9ZZZZ</name>
<proteinExistence type="predicted"/>
<keyword evidence="1" id="KW-1133">Transmembrane helix</keyword>
<evidence type="ECO:0000313" key="2">
    <source>
        <dbReference type="EMBL" id="CUV03537.1"/>
    </source>
</evidence>
<dbReference type="AlphaFoldDB" id="A0A170QB54"/>
<keyword evidence="1" id="KW-0812">Transmembrane</keyword>
<dbReference type="EMBL" id="FAXA01000430">
    <property type="protein sequence ID" value="CUV03537.1"/>
    <property type="molecule type" value="Genomic_DNA"/>
</dbReference>